<dbReference type="EMBL" id="JACPHQ010000006">
    <property type="protein sequence ID" value="MBI2465708.1"/>
    <property type="molecule type" value="Genomic_DNA"/>
</dbReference>
<keyword evidence="1 6" id="KW-0436">Ligase</keyword>
<name>A0A931YD56_9BACT</name>
<dbReference type="Pfam" id="PF02875">
    <property type="entry name" value="Mur_ligase_C"/>
    <property type="match status" value="1"/>
</dbReference>
<dbReference type="Gene3D" id="3.40.1190.10">
    <property type="entry name" value="Mur-like, catalytic domain"/>
    <property type="match status" value="1"/>
</dbReference>
<dbReference type="Pfam" id="PF08245">
    <property type="entry name" value="Mur_ligase_M"/>
    <property type="match status" value="1"/>
</dbReference>
<sequence length="421" mass="46643">MLRKIIQYILKLLSIAVLAKYHPKIVAITGSVGKSSTKDAIFLVLEAARPGRVRKNEANLNTEIGVPLTIIGGENAQRKVGIWLVNFLRAFRLILFKDKNYPEILILELAADRSGDIAYLTSFMQPEVAVVTAIGEMPVHLEFFPEREAYISEKANVLKNLKPRGTAILNYDDLSVRELRDRVPTDRTRIYYGFQAGAEIRISDFSYQIPNSAGEIKESGMEFKAEDRLTAESEDFKLSGVLGLPTLYAVLAGLAVGRVFNIPLADMKTAVLEFKPPRHRLEILKGVKNTIIIDDAYNASPLAGQAALELLGKFKKNRKIAVLGSMRELGINTEPAHRLMGRQAAQTADILFLVGDEMVFAKEEAEKSKKKLGQDLFWFAASAEAAGAVEQILQPSDVVLIKGSRSVKMETVVEELVFHDS</sequence>
<feature type="domain" description="Mur ligase central" evidence="5">
    <location>
        <begin position="98"/>
        <end position="207"/>
    </location>
</feature>
<protein>
    <submittedName>
        <fullName evidence="6">UDP-N-acetylmuramoyl-tripeptide--D-alanyl-D-alanine ligase</fullName>
    </submittedName>
</protein>
<dbReference type="AlphaFoldDB" id="A0A931YD56"/>
<dbReference type="InterPro" id="IPR013221">
    <property type="entry name" value="Mur_ligase_cen"/>
</dbReference>
<evidence type="ECO:0000313" key="7">
    <source>
        <dbReference type="Proteomes" id="UP000709672"/>
    </source>
</evidence>
<dbReference type="InterPro" id="IPR004101">
    <property type="entry name" value="Mur_ligase_C"/>
</dbReference>
<dbReference type="InterPro" id="IPR036565">
    <property type="entry name" value="Mur-like_cat_sf"/>
</dbReference>
<comment type="caution">
    <text evidence="6">The sequence shown here is derived from an EMBL/GenBank/DDBJ whole genome shotgun (WGS) entry which is preliminary data.</text>
</comment>
<keyword evidence="2" id="KW-0547">Nucleotide-binding</keyword>
<evidence type="ECO:0000256" key="1">
    <source>
        <dbReference type="ARBA" id="ARBA00022598"/>
    </source>
</evidence>
<dbReference type="InterPro" id="IPR051046">
    <property type="entry name" value="MurCDEF_CellWall_CoF430Synth"/>
</dbReference>
<dbReference type="GO" id="GO:0016881">
    <property type="term" value="F:acid-amino acid ligase activity"/>
    <property type="evidence" value="ECO:0007669"/>
    <property type="project" value="InterPro"/>
</dbReference>
<keyword evidence="3" id="KW-0067">ATP-binding</keyword>
<evidence type="ECO:0000256" key="2">
    <source>
        <dbReference type="ARBA" id="ARBA00022741"/>
    </source>
</evidence>
<dbReference type="InterPro" id="IPR036615">
    <property type="entry name" value="Mur_ligase_C_dom_sf"/>
</dbReference>
<accession>A0A931YD56</accession>
<evidence type="ECO:0000259" key="4">
    <source>
        <dbReference type="Pfam" id="PF02875"/>
    </source>
</evidence>
<dbReference type="SUPFAM" id="SSF53623">
    <property type="entry name" value="MurD-like peptide ligases, catalytic domain"/>
    <property type="match status" value="1"/>
</dbReference>
<evidence type="ECO:0000256" key="3">
    <source>
        <dbReference type="ARBA" id="ARBA00022840"/>
    </source>
</evidence>
<dbReference type="PANTHER" id="PTHR43024">
    <property type="entry name" value="UDP-N-ACETYLMURAMOYL-TRIPEPTIDE--D-ALANYL-D-ALANINE LIGASE"/>
    <property type="match status" value="1"/>
</dbReference>
<dbReference type="GO" id="GO:0005524">
    <property type="term" value="F:ATP binding"/>
    <property type="evidence" value="ECO:0007669"/>
    <property type="project" value="UniProtKB-KW"/>
</dbReference>
<gene>
    <name evidence="6" type="ORF">HYV66_00555</name>
</gene>
<proteinExistence type="predicted"/>
<evidence type="ECO:0000259" key="5">
    <source>
        <dbReference type="Pfam" id="PF08245"/>
    </source>
</evidence>
<evidence type="ECO:0000313" key="6">
    <source>
        <dbReference type="EMBL" id="MBI2465708.1"/>
    </source>
</evidence>
<feature type="domain" description="Mur ligase C-terminal" evidence="4">
    <location>
        <begin position="279"/>
        <end position="405"/>
    </location>
</feature>
<dbReference type="Gene3D" id="3.90.190.20">
    <property type="entry name" value="Mur ligase, C-terminal domain"/>
    <property type="match status" value="1"/>
</dbReference>
<reference evidence="6" key="1">
    <citation type="submission" date="2020-07" db="EMBL/GenBank/DDBJ databases">
        <title>Huge and variable diversity of episymbiotic CPR bacteria and DPANN archaea in groundwater ecosystems.</title>
        <authorList>
            <person name="He C.Y."/>
            <person name="Keren R."/>
            <person name="Whittaker M."/>
            <person name="Farag I.F."/>
            <person name="Doudna J."/>
            <person name="Cate J.H.D."/>
            <person name="Banfield J.F."/>
        </authorList>
    </citation>
    <scope>NUCLEOTIDE SEQUENCE</scope>
    <source>
        <strain evidence="6">NC_groundwater_418_Ag_B-0.1um_45_10</strain>
    </source>
</reference>
<dbReference type="Proteomes" id="UP000709672">
    <property type="component" value="Unassembled WGS sequence"/>
</dbReference>
<dbReference type="PANTHER" id="PTHR43024:SF1">
    <property type="entry name" value="UDP-N-ACETYLMURAMOYL-TRIPEPTIDE--D-ALANYL-D-ALANINE LIGASE"/>
    <property type="match status" value="1"/>
</dbReference>
<organism evidence="6 7">
    <name type="scientific">Candidatus Sungiibacteriota bacterium</name>
    <dbReference type="NCBI Taxonomy" id="2750080"/>
    <lineage>
        <taxon>Bacteria</taxon>
        <taxon>Candidatus Sungiibacteriota</taxon>
    </lineage>
</organism>
<dbReference type="SUPFAM" id="SSF53244">
    <property type="entry name" value="MurD-like peptide ligases, peptide-binding domain"/>
    <property type="match status" value="1"/>
</dbReference>